<proteinExistence type="inferred from homology"/>
<dbReference type="EMBL" id="KQ947435">
    <property type="protein sequence ID" value="KUJ08460.1"/>
    <property type="molecule type" value="Genomic_DNA"/>
</dbReference>
<dbReference type="RefSeq" id="XP_018062815.1">
    <property type="nucleotide sequence ID" value="XM_018217910.1"/>
</dbReference>
<feature type="chain" id="PRO_5007287955" evidence="2">
    <location>
        <begin position="18"/>
        <end position="98"/>
    </location>
</feature>
<organism evidence="3 4">
    <name type="scientific">Mollisia scopiformis</name>
    <name type="common">Conifer needle endophyte fungus</name>
    <name type="synonym">Phialocephala scopiformis</name>
    <dbReference type="NCBI Taxonomy" id="149040"/>
    <lineage>
        <taxon>Eukaryota</taxon>
        <taxon>Fungi</taxon>
        <taxon>Dikarya</taxon>
        <taxon>Ascomycota</taxon>
        <taxon>Pezizomycotina</taxon>
        <taxon>Leotiomycetes</taxon>
        <taxon>Helotiales</taxon>
        <taxon>Mollisiaceae</taxon>
        <taxon>Mollisia</taxon>
    </lineage>
</organism>
<dbReference type="PANTHER" id="PTHR28288">
    <property type="entry name" value="PROTEASE B INHIBITOR 2"/>
    <property type="match status" value="1"/>
</dbReference>
<dbReference type="InParanoid" id="A0A132B7S7"/>
<dbReference type="GO" id="GO:0004866">
    <property type="term" value="F:endopeptidase inhibitor activity"/>
    <property type="evidence" value="ECO:0007669"/>
    <property type="project" value="TreeGrafter"/>
</dbReference>
<evidence type="ECO:0000256" key="2">
    <source>
        <dbReference type="SAM" id="SignalP"/>
    </source>
</evidence>
<dbReference type="FunCoup" id="A0A132B7S7">
    <property type="interactions" value="180"/>
</dbReference>
<dbReference type="SUPFAM" id="SSF54897">
    <property type="entry name" value="Protease propeptides/inhibitors"/>
    <property type="match status" value="1"/>
</dbReference>
<evidence type="ECO:0000313" key="4">
    <source>
        <dbReference type="Proteomes" id="UP000070700"/>
    </source>
</evidence>
<accession>A0A132B7S7</accession>
<evidence type="ECO:0000256" key="1">
    <source>
        <dbReference type="ARBA" id="ARBA00038069"/>
    </source>
</evidence>
<dbReference type="OrthoDB" id="3888684at2759"/>
<protein>
    <submittedName>
        <fullName evidence="3">Uncharacterized protein</fullName>
    </submittedName>
</protein>
<dbReference type="KEGG" id="psco:LY89DRAFT_711538"/>
<comment type="similarity">
    <text evidence="1">Belongs to the protease inhibitor I9 family.</text>
</comment>
<dbReference type="Proteomes" id="UP000070700">
    <property type="component" value="Unassembled WGS sequence"/>
</dbReference>
<name>A0A132B7S7_MOLSC</name>
<feature type="signal peptide" evidence="2">
    <location>
        <begin position="1"/>
        <end position="17"/>
    </location>
</feature>
<gene>
    <name evidence="3" type="ORF">LY89DRAFT_711538</name>
</gene>
<dbReference type="Gene3D" id="3.30.70.80">
    <property type="entry name" value="Peptidase S8 propeptide/proteinase inhibitor I9"/>
    <property type="match status" value="1"/>
</dbReference>
<keyword evidence="2" id="KW-0732">Signal</keyword>
<dbReference type="PANTHER" id="PTHR28288:SF1">
    <property type="entry name" value="INHIBITOR I9 DOMAIN-CONTAINING PROTEIN"/>
    <property type="match status" value="1"/>
</dbReference>
<dbReference type="InterPro" id="IPR037045">
    <property type="entry name" value="S8pro/Inhibitor_I9_sf"/>
</dbReference>
<evidence type="ECO:0000313" key="3">
    <source>
        <dbReference type="EMBL" id="KUJ08460.1"/>
    </source>
</evidence>
<sequence length="98" mass="10626">MKFTILTILSFVAIAFAAQLPQKNIIVSYDDNVPDSVISQAMDAIKTAGGIITHEYRLIKGFAAKAPAKVLDTVQTWGNDYHAVIEEDQMVTIVGGES</sequence>
<dbReference type="GO" id="GO:0042144">
    <property type="term" value="P:vacuole fusion, non-autophagic"/>
    <property type="evidence" value="ECO:0007669"/>
    <property type="project" value="TreeGrafter"/>
</dbReference>
<dbReference type="InterPro" id="IPR052471">
    <property type="entry name" value="PBI_I9"/>
</dbReference>
<reference evidence="3 4" key="1">
    <citation type="submission" date="2015-10" db="EMBL/GenBank/DDBJ databases">
        <title>Full genome of DAOMC 229536 Phialocephala scopiformis, a fungal endophyte of spruce producing the potent anti-insectan compound rugulosin.</title>
        <authorList>
            <consortium name="DOE Joint Genome Institute"/>
            <person name="Walker A.K."/>
            <person name="Frasz S.L."/>
            <person name="Seifert K.A."/>
            <person name="Miller J.D."/>
            <person name="Mondo S.J."/>
            <person name="Labutti K."/>
            <person name="Lipzen A."/>
            <person name="Dockter R."/>
            <person name="Kennedy M."/>
            <person name="Grigoriev I.V."/>
            <person name="Spatafora J.W."/>
        </authorList>
    </citation>
    <scope>NUCLEOTIDE SEQUENCE [LARGE SCALE GENOMIC DNA]</scope>
    <source>
        <strain evidence="3 4">CBS 120377</strain>
    </source>
</reference>
<dbReference type="GeneID" id="28827636"/>
<keyword evidence="4" id="KW-1185">Reference proteome</keyword>
<dbReference type="AlphaFoldDB" id="A0A132B7S7"/>
<dbReference type="FunFam" id="3.30.70.80:FF:000005">
    <property type="entry name" value="Proteinase inhibitor I2B"/>
    <property type="match status" value="1"/>
</dbReference>